<comment type="caution">
    <text evidence="3">The sequence shown here is derived from an EMBL/GenBank/DDBJ whole genome shotgun (WGS) entry which is preliminary data.</text>
</comment>
<dbReference type="EMBL" id="JAJJMA010311041">
    <property type="protein sequence ID" value="MCL7049020.1"/>
    <property type="molecule type" value="Genomic_DNA"/>
</dbReference>
<organism evidence="3 4">
    <name type="scientific">Papaver nudicaule</name>
    <name type="common">Iceland poppy</name>
    <dbReference type="NCBI Taxonomy" id="74823"/>
    <lineage>
        <taxon>Eukaryota</taxon>
        <taxon>Viridiplantae</taxon>
        <taxon>Streptophyta</taxon>
        <taxon>Embryophyta</taxon>
        <taxon>Tracheophyta</taxon>
        <taxon>Spermatophyta</taxon>
        <taxon>Magnoliopsida</taxon>
        <taxon>Ranunculales</taxon>
        <taxon>Papaveraceae</taxon>
        <taxon>Papaveroideae</taxon>
        <taxon>Papaver</taxon>
    </lineage>
</organism>
<dbReference type="AlphaFoldDB" id="A0AA42B2H6"/>
<evidence type="ECO:0000256" key="1">
    <source>
        <dbReference type="SAM" id="MobiDB-lite"/>
    </source>
</evidence>
<gene>
    <name evidence="3" type="ORF">MKW94_014525</name>
</gene>
<feature type="region of interest" description="Disordered" evidence="1">
    <location>
        <begin position="1"/>
        <end position="58"/>
    </location>
</feature>
<feature type="domain" description="DUF3615" evidence="2">
    <location>
        <begin position="61"/>
        <end position="157"/>
    </location>
</feature>
<dbReference type="Proteomes" id="UP001177140">
    <property type="component" value="Unassembled WGS sequence"/>
</dbReference>
<sequence length="179" mass="19758">MVVTPPQKLNGGSSTSKCSTDVSDPLPDGSRVMPSRPKAKPRKESKYTSKDPHGDVRPYATDAMRIYNERAGTKYELVEPGYITHVVLSTCFLHHINFTAKKTDVACAPVEMFFSELTTINKVRCVKFVNCMGPKDSISGNKNNGCCYCMNSNVQHPRCRRFMGGAVECSEQLHNSSAS</sequence>
<reference evidence="3" key="1">
    <citation type="submission" date="2022-03" db="EMBL/GenBank/DDBJ databases">
        <title>A functionally conserved STORR gene fusion in Papaver species that diverged 16.8 million years ago.</title>
        <authorList>
            <person name="Catania T."/>
        </authorList>
    </citation>
    <scope>NUCLEOTIDE SEQUENCE</scope>
    <source>
        <strain evidence="3">S-191538</strain>
    </source>
</reference>
<name>A0AA42B2H6_PAPNU</name>
<accession>A0AA42B2H6</accession>
<feature type="compositionally biased region" description="Polar residues" evidence="1">
    <location>
        <begin position="10"/>
        <end position="22"/>
    </location>
</feature>
<protein>
    <recommendedName>
        <fullName evidence="2">DUF3615 domain-containing protein</fullName>
    </recommendedName>
</protein>
<dbReference type="PANTHER" id="PTHR34710:SF20">
    <property type="entry name" value="OS10G0550200 PROTEIN"/>
    <property type="match status" value="1"/>
</dbReference>
<dbReference type="Pfam" id="PF12274">
    <property type="entry name" value="DUF3615"/>
    <property type="match status" value="1"/>
</dbReference>
<evidence type="ECO:0000259" key="2">
    <source>
        <dbReference type="Pfam" id="PF12274"/>
    </source>
</evidence>
<feature type="compositionally biased region" description="Basic and acidic residues" evidence="1">
    <location>
        <begin position="42"/>
        <end position="56"/>
    </location>
</feature>
<dbReference type="PANTHER" id="PTHR34710">
    <property type="entry name" value="OS03G0834100 PROTEIN"/>
    <property type="match status" value="1"/>
</dbReference>
<evidence type="ECO:0000313" key="4">
    <source>
        <dbReference type="Proteomes" id="UP001177140"/>
    </source>
</evidence>
<keyword evidence="4" id="KW-1185">Reference proteome</keyword>
<proteinExistence type="predicted"/>
<dbReference type="InterPro" id="IPR022059">
    <property type="entry name" value="DUF3615"/>
</dbReference>
<evidence type="ECO:0000313" key="3">
    <source>
        <dbReference type="EMBL" id="MCL7049020.1"/>
    </source>
</evidence>